<organism evidence="2 3">
    <name type="scientific">Hypsibius exemplaris</name>
    <name type="common">Freshwater tardigrade</name>
    <dbReference type="NCBI Taxonomy" id="2072580"/>
    <lineage>
        <taxon>Eukaryota</taxon>
        <taxon>Metazoa</taxon>
        <taxon>Ecdysozoa</taxon>
        <taxon>Tardigrada</taxon>
        <taxon>Eutardigrada</taxon>
        <taxon>Parachela</taxon>
        <taxon>Hypsibioidea</taxon>
        <taxon>Hypsibiidae</taxon>
        <taxon>Hypsibius</taxon>
    </lineage>
</organism>
<dbReference type="InterPro" id="IPR003096">
    <property type="entry name" value="SM22_calponin"/>
</dbReference>
<gene>
    <name evidence="2" type="ORF">BV898_16765</name>
</gene>
<evidence type="ECO:0000313" key="3">
    <source>
        <dbReference type="Proteomes" id="UP000192578"/>
    </source>
</evidence>
<dbReference type="Gene3D" id="1.10.418.10">
    <property type="entry name" value="Calponin-like domain"/>
    <property type="match status" value="1"/>
</dbReference>
<dbReference type="PANTHER" id="PTHR47385:SF14">
    <property type="entry name" value="TRANSGELIN"/>
    <property type="match status" value="1"/>
</dbReference>
<dbReference type="EMBL" id="MTYJ01000262">
    <property type="protein sequence ID" value="OWA52307.1"/>
    <property type="molecule type" value="Genomic_DNA"/>
</dbReference>
<dbReference type="InterPro" id="IPR036872">
    <property type="entry name" value="CH_dom_sf"/>
</dbReference>
<protein>
    <recommendedName>
        <fullName evidence="1">Calponin-homology (CH) domain-containing protein</fullName>
    </recommendedName>
</protein>
<sequence length="136" mass="15239">MGRGFAPNRDSADEQHAIQWIFSILGEPVPQGQFEEILRDGNVLCRFMQRIRPDLLPKFSPSEQPAKQRENISFFTNACIKIGIPGTDLFQTIDLFEQKDPSAVAHCLARLGGLLQQQRPDLPAHGPKLSEVGHNH</sequence>
<dbReference type="PANTHER" id="PTHR47385">
    <property type="entry name" value="CALPONIN"/>
    <property type="match status" value="1"/>
</dbReference>
<reference evidence="3" key="1">
    <citation type="submission" date="2017-01" db="EMBL/GenBank/DDBJ databases">
        <title>Comparative genomics of anhydrobiosis in the tardigrade Hypsibius dujardini.</title>
        <authorList>
            <person name="Yoshida Y."/>
            <person name="Koutsovoulos G."/>
            <person name="Laetsch D."/>
            <person name="Stevens L."/>
            <person name="Kumar S."/>
            <person name="Horikawa D."/>
            <person name="Ishino K."/>
            <person name="Komine S."/>
            <person name="Tomita M."/>
            <person name="Blaxter M."/>
            <person name="Arakawa K."/>
        </authorList>
    </citation>
    <scope>NUCLEOTIDE SEQUENCE [LARGE SCALE GENOMIC DNA]</scope>
    <source>
        <strain evidence="3">Z151</strain>
    </source>
</reference>
<name>A0A9X6NE47_HYPEX</name>
<comment type="caution">
    <text evidence="2">The sequence shown here is derived from an EMBL/GenBank/DDBJ whole genome shotgun (WGS) entry which is preliminary data.</text>
</comment>
<dbReference type="Proteomes" id="UP000192578">
    <property type="component" value="Unassembled WGS sequence"/>
</dbReference>
<dbReference type="GO" id="GO:0051015">
    <property type="term" value="F:actin filament binding"/>
    <property type="evidence" value="ECO:0007669"/>
    <property type="project" value="TreeGrafter"/>
</dbReference>
<dbReference type="PRINTS" id="PR00888">
    <property type="entry name" value="SM22CALPONIN"/>
</dbReference>
<dbReference type="PROSITE" id="PS50021">
    <property type="entry name" value="CH"/>
    <property type="match status" value="1"/>
</dbReference>
<accession>A0A9X6NE47</accession>
<dbReference type="GO" id="GO:0007015">
    <property type="term" value="P:actin filament organization"/>
    <property type="evidence" value="ECO:0007669"/>
    <property type="project" value="TreeGrafter"/>
</dbReference>
<dbReference type="GO" id="GO:0015629">
    <property type="term" value="C:actin cytoskeleton"/>
    <property type="evidence" value="ECO:0007669"/>
    <property type="project" value="TreeGrafter"/>
</dbReference>
<dbReference type="Pfam" id="PF00307">
    <property type="entry name" value="CH"/>
    <property type="match status" value="1"/>
</dbReference>
<keyword evidence="3" id="KW-1185">Reference proteome</keyword>
<evidence type="ECO:0000313" key="2">
    <source>
        <dbReference type="EMBL" id="OWA52307.1"/>
    </source>
</evidence>
<dbReference type="AlphaFoldDB" id="A0A9X6NE47"/>
<proteinExistence type="predicted"/>
<dbReference type="SMART" id="SM00033">
    <property type="entry name" value="CH"/>
    <property type="match status" value="1"/>
</dbReference>
<dbReference type="InterPro" id="IPR001715">
    <property type="entry name" value="CH_dom"/>
</dbReference>
<feature type="domain" description="Calponin-homology (CH)" evidence="1">
    <location>
        <begin position="11"/>
        <end position="116"/>
    </location>
</feature>
<evidence type="ECO:0000259" key="1">
    <source>
        <dbReference type="PROSITE" id="PS50021"/>
    </source>
</evidence>
<dbReference type="SUPFAM" id="SSF47576">
    <property type="entry name" value="Calponin-homology domain, CH-domain"/>
    <property type="match status" value="1"/>
</dbReference>
<dbReference type="OrthoDB" id="15627at2759"/>
<dbReference type="InterPro" id="IPR050606">
    <property type="entry name" value="Calponin-like"/>
</dbReference>